<evidence type="ECO:0000256" key="4">
    <source>
        <dbReference type="ARBA" id="ARBA00022679"/>
    </source>
</evidence>
<gene>
    <name evidence="10" type="primary">murG</name>
    <name evidence="14" type="ORF">SAMN05428998_13016</name>
</gene>
<dbReference type="Pfam" id="PF03033">
    <property type="entry name" value="Glyco_transf_28"/>
    <property type="match status" value="1"/>
</dbReference>
<feature type="binding site" evidence="10">
    <location>
        <begin position="19"/>
        <end position="21"/>
    </location>
    <ligand>
        <name>UDP-N-acetyl-alpha-D-glucosamine</name>
        <dbReference type="ChEBI" id="CHEBI:57705"/>
    </ligand>
</feature>
<evidence type="ECO:0000313" key="15">
    <source>
        <dbReference type="Proteomes" id="UP000192917"/>
    </source>
</evidence>
<proteinExistence type="inferred from homology"/>
<evidence type="ECO:0000259" key="12">
    <source>
        <dbReference type="Pfam" id="PF03033"/>
    </source>
</evidence>
<accession>A0A1Y6CLB3</accession>
<dbReference type="GO" id="GO:0051991">
    <property type="term" value="F:UDP-N-acetyl-D-glucosamine:N-acetylmuramoyl-L-alanyl-D-glutamyl-meso-2,6-diaminopimelyl-D-alanyl-D-alanine-diphosphoundecaprenol 4-beta-N-acetylglucosaminlytransferase activity"/>
    <property type="evidence" value="ECO:0007669"/>
    <property type="project" value="RHEA"/>
</dbReference>
<name>A0A1Y6CLB3_9PROT</name>
<dbReference type="UniPathway" id="UPA00219"/>
<dbReference type="GO" id="GO:0005975">
    <property type="term" value="P:carbohydrate metabolic process"/>
    <property type="evidence" value="ECO:0007669"/>
    <property type="project" value="InterPro"/>
</dbReference>
<keyword evidence="4 10" id="KW-0808">Transferase</keyword>
<keyword evidence="7 10" id="KW-0472">Membrane</keyword>
<comment type="function">
    <text evidence="10">Cell wall formation. Catalyzes the transfer of a GlcNAc subunit on undecaprenyl-pyrophosphoryl-MurNAc-pentapeptide (lipid intermediate I) to form undecaprenyl-pyrophosphoryl-MurNAc-(pentapeptide)GlcNAc (lipid intermediate II).</text>
</comment>
<evidence type="ECO:0000256" key="8">
    <source>
        <dbReference type="ARBA" id="ARBA00023306"/>
    </source>
</evidence>
<dbReference type="GO" id="GO:0008360">
    <property type="term" value="P:regulation of cell shape"/>
    <property type="evidence" value="ECO:0007669"/>
    <property type="project" value="UniProtKB-KW"/>
</dbReference>
<dbReference type="NCBIfam" id="TIGR01133">
    <property type="entry name" value="murG"/>
    <property type="match status" value="1"/>
</dbReference>
<evidence type="ECO:0000256" key="10">
    <source>
        <dbReference type="HAMAP-Rule" id="MF_00033"/>
    </source>
</evidence>
<feature type="domain" description="Glycosyl transferase family 28 C-terminal" evidence="13">
    <location>
        <begin position="194"/>
        <end position="360"/>
    </location>
</feature>
<dbReference type="Gene3D" id="3.40.50.2000">
    <property type="entry name" value="Glycogen Phosphorylase B"/>
    <property type="match status" value="2"/>
</dbReference>
<dbReference type="GO" id="GO:0071555">
    <property type="term" value="P:cell wall organization"/>
    <property type="evidence" value="ECO:0007669"/>
    <property type="project" value="UniProtKB-KW"/>
</dbReference>
<dbReference type="CDD" id="cd03785">
    <property type="entry name" value="GT28_MurG"/>
    <property type="match status" value="1"/>
</dbReference>
<evidence type="ECO:0000256" key="11">
    <source>
        <dbReference type="SAM" id="MobiDB-lite"/>
    </source>
</evidence>
<comment type="catalytic activity">
    <reaction evidence="10">
        <text>di-trans,octa-cis-undecaprenyl diphospho-N-acetyl-alpha-D-muramoyl-L-alanyl-D-glutamyl-meso-2,6-diaminopimeloyl-D-alanyl-D-alanine + UDP-N-acetyl-alpha-D-glucosamine = di-trans,octa-cis-undecaprenyl diphospho-[N-acetyl-alpha-D-glucosaminyl-(1-&gt;4)]-N-acetyl-alpha-D-muramoyl-L-alanyl-D-glutamyl-meso-2,6-diaminopimeloyl-D-alanyl-D-alanine + UDP + H(+)</text>
        <dbReference type="Rhea" id="RHEA:31227"/>
        <dbReference type="ChEBI" id="CHEBI:15378"/>
        <dbReference type="ChEBI" id="CHEBI:57705"/>
        <dbReference type="ChEBI" id="CHEBI:58223"/>
        <dbReference type="ChEBI" id="CHEBI:61387"/>
        <dbReference type="ChEBI" id="CHEBI:61388"/>
        <dbReference type="EC" id="2.4.1.227"/>
    </reaction>
</comment>
<dbReference type="PANTHER" id="PTHR21015:SF22">
    <property type="entry name" value="GLYCOSYLTRANSFERASE"/>
    <property type="match status" value="1"/>
</dbReference>
<dbReference type="Proteomes" id="UP000192917">
    <property type="component" value="Unassembled WGS sequence"/>
</dbReference>
<comment type="similarity">
    <text evidence="10">Belongs to the glycosyltransferase 28 family. MurG subfamily.</text>
</comment>
<feature type="binding site" evidence="10">
    <location>
        <position position="172"/>
    </location>
    <ligand>
        <name>UDP-N-acetyl-alpha-D-glucosamine</name>
        <dbReference type="ChEBI" id="CHEBI:57705"/>
    </ligand>
</feature>
<sequence>MTAAKKSTRRLAVLAAGGTGGHLFPAKALAQALLARGWRVALITDERGGGFGPDLPQVEVYRISAAGLAGGSVVRKLRGFAKLAYGTFEAWSRLGRLKPAVAVGFGGYPSVPTILAAHRRRIPIVLHEQNQIAGRANRLLAGRAKAIGLSFPETSGLESAAGRLRVTGNPVRAAIAAVGRKPFALPGKDDRLRLLVTGGSQGARVFNELLPKALCRLPAELKRRLLVAQQVRGDDLEAVAETYRGCGIDCDLRSFFDDMPERLAAAHLLVCRAGASTVSELAAAGRPAILVPYPYAADDHQTGNAHAFARAGGGWVMPQHDLTPERLAERVAALLSDPGTLARASTAARAFAEPDAAERLADLVADALDGDGQQRPADKTGKEAAA</sequence>
<dbReference type="STRING" id="560819.SAMN05428998_13016"/>
<keyword evidence="3 10" id="KW-0328">Glycosyltransferase</keyword>
<dbReference type="InterPro" id="IPR007235">
    <property type="entry name" value="Glyco_trans_28_C"/>
</dbReference>
<feature type="binding site" evidence="10">
    <location>
        <position position="130"/>
    </location>
    <ligand>
        <name>UDP-N-acetyl-alpha-D-glucosamine</name>
        <dbReference type="ChEBI" id="CHEBI:57705"/>
    </ligand>
</feature>
<feature type="domain" description="Glycosyltransferase family 28 N-terminal" evidence="12">
    <location>
        <begin position="13"/>
        <end position="147"/>
    </location>
</feature>
<evidence type="ECO:0000259" key="13">
    <source>
        <dbReference type="Pfam" id="PF04101"/>
    </source>
</evidence>
<dbReference type="InterPro" id="IPR004276">
    <property type="entry name" value="GlycoTrans_28_N"/>
</dbReference>
<evidence type="ECO:0000256" key="3">
    <source>
        <dbReference type="ARBA" id="ARBA00022676"/>
    </source>
</evidence>
<dbReference type="EC" id="2.4.1.227" evidence="10"/>
<evidence type="ECO:0000256" key="5">
    <source>
        <dbReference type="ARBA" id="ARBA00022960"/>
    </source>
</evidence>
<evidence type="ECO:0000256" key="2">
    <source>
        <dbReference type="ARBA" id="ARBA00022618"/>
    </source>
</evidence>
<keyword evidence="2 10" id="KW-0132">Cell division</keyword>
<keyword evidence="15" id="KW-1185">Reference proteome</keyword>
<keyword evidence="6 10" id="KW-0573">Peptidoglycan synthesis</keyword>
<dbReference type="SUPFAM" id="SSF53756">
    <property type="entry name" value="UDP-Glycosyltransferase/glycogen phosphorylase"/>
    <property type="match status" value="1"/>
</dbReference>
<evidence type="ECO:0000256" key="1">
    <source>
        <dbReference type="ARBA" id="ARBA00022475"/>
    </source>
</evidence>
<dbReference type="GO" id="GO:0051301">
    <property type="term" value="P:cell division"/>
    <property type="evidence" value="ECO:0007669"/>
    <property type="project" value="UniProtKB-KW"/>
</dbReference>
<organism evidence="14 15">
    <name type="scientific">Tistlia consotensis USBA 355</name>
    <dbReference type="NCBI Taxonomy" id="560819"/>
    <lineage>
        <taxon>Bacteria</taxon>
        <taxon>Pseudomonadati</taxon>
        <taxon>Pseudomonadota</taxon>
        <taxon>Alphaproteobacteria</taxon>
        <taxon>Rhodospirillales</taxon>
        <taxon>Rhodovibrionaceae</taxon>
        <taxon>Tistlia</taxon>
    </lineage>
</organism>
<evidence type="ECO:0000256" key="9">
    <source>
        <dbReference type="ARBA" id="ARBA00023316"/>
    </source>
</evidence>
<keyword evidence="9 10" id="KW-0961">Cell wall biogenesis/degradation</keyword>
<comment type="caution">
    <text evidence="10">Lacks conserved residue(s) required for the propagation of feature annotation.</text>
</comment>
<evidence type="ECO:0000256" key="6">
    <source>
        <dbReference type="ARBA" id="ARBA00022984"/>
    </source>
</evidence>
<dbReference type="GO" id="GO:0005886">
    <property type="term" value="C:plasma membrane"/>
    <property type="evidence" value="ECO:0007669"/>
    <property type="project" value="UniProtKB-SubCell"/>
</dbReference>
<dbReference type="RefSeq" id="WP_085125592.1">
    <property type="nucleotide sequence ID" value="NZ_FWZX01000030.1"/>
</dbReference>
<feature type="compositionally biased region" description="Basic and acidic residues" evidence="11">
    <location>
        <begin position="376"/>
        <end position="386"/>
    </location>
</feature>
<comment type="pathway">
    <text evidence="10">Cell wall biogenesis; peptidoglycan biosynthesis.</text>
</comment>
<protein>
    <recommendedName>
        <fullName evidence="10">UDP-N-acetylglucosamine--N-acetylmuramyl-(pentapeptide) pyrophosphoryl-undecaprenol N-acetylglucosamine transferase</fullName>
        <ecNumber evidence="10">2.4.1.227</ecNumber>
    </recommendedName>
    <alternativeName>
        <fullName evidence="10">Undecaprenyl-PP-MurNAc-pentapeptide-UDPGlcNAc GlcNAc transferase</fullName>
    </alternativeName>
</protein>
<feature type="binding site" evidence="10">
    <location>
        <position position="301"/>
    </location>
    <ligand>
        <name>UDP-N-acetyl-alpha-D-glucosamine</name>
        <dbReference type="ChEBI" id="CHEBI:57705"/>
    </ligand>
</feature>
<feature type="binding site" evidence="10">
    <location>
        <position position="200"/>
    </location>
    <ligand>
        <name>UDP-N-acetyl-alpha-D-glucosamine</name>
        <dbReference type="ChEBI" id="CHEBI:57705"/>
    </ligand>
</feature>
<dbReference type="AlphaFoldDB" id="A0A1Y6CLB3"/>
<dbReference type="Pfam" id="PF04101">
    <property type="entry name" value="Glyco_tran_28_C"/>
    <property type="match status" value="1"/>
</dbReference>
<feature type="region of interest" description="Disordered" evidence="11">
    <location>
        <begin position="363"/>
        <end position="386"/>
    </location>
</feature>
<dbReference type="EMBL" id="FWZX01000030">
    <property type="protein sequence ID" value="SMF71016.1"/>
    <property type="molecule type" value="Genomic_DNA"/>
</dbReference>
<dbReference type="HAMAP" id="MF_00033">
    <property type="entry name" value="MurG"/>
    <property type="match status" value="1"/>
</dbReference>
<dbReference type="GO" id="GO:0050511">
    <property type="term" value="F:undecaprenyldiphospho-muramoylpentapeptide beta-N-acetylglucosaminyltransferase activity"/>
    <property type="evidence" value="ECO:0007669"/>
    <property type="project" value="UniProtKB-UniRule"/>
</dbReference>
<dbReference type="GO" id="GO:0009252">
    <property type="term" value="P:peptidoglycan biosynthetic process"/>
    <property type="evidence" value="ECO:0007669"/>
    <property type="project" value="UniProtKB-UniRule"/>
</dbReference>
<evidence type="ECO:0000313" key="14">
    <source>
        <dbReference type="EMBL" id="SMF71016.1"/>
    </source>
</evidence>
<keyword evidence="8 10" id="KW-0131">Cell cycle</keyword>
<keyword evidence="1 10" id="KW-1003">Cell membrane</keyword>
<reference evidence="14 15" key="1">
    <citation type="submission" date="2017-04" db="EMBL/GenBank/DDBJ databases">
        <authorList>
            <person name="Afonso C.L."/>
            <person name="Miller P.J."/>
            <person name="Scott M.A."/>
            <person name="Spackman E."/>
            <person name="Goraichik I."/>
            <person name="Dimitrov K.M."/>
            <person name="Suarez D.L."/>
            <person name="Swayne D.E."/>
        </authorList>
    </citation>
    <scope>NUCLEOTIDE SEQUENCE [LARGE SCALE GENOMIC DNA]</scope>
    <source>
        <strain evidence="14 15">USBA 355</strain>
    </source>
</reference>
<dbReference type="PANTHER" id="PTHR21015">
    <property type="entry name" value="UDP-N-ACETYLGLUCOSAMINE--N-ACETYLMURAMYL-(PENTAPEPTIDE) PYROPHOSPHORYL-UNDECAPRENOL N-ACETYLGLUCOSAMINE TRANSFERASE 1"/>
    <property type="match status" value="1"/>
</dbReference>
<evidence type="ECO:0000256" key="7">
    <source>
        <dbReference type="ARBA" id="ARBA00023136"/>
    </source>
</evidence>
<keyword evidence="5 10" id="KW-0133">Cell shape</keyword>
<dbReference type="InterPro" id="IPR006009">
    <property type="entry name" value="GlcNAc_MurG"/>
</dbReference>
<comment type="subcellular location">
    <subcellularLocation>
        <location evidence="10">Cell membrane</location>
        <topology evidence="10">Peripheral membrane protein</topology>
        <orientation evidence="10">Cytoplasmic side</orientation>
    </subcellularLocation>
</comment>